<dbReference type="STRING" id="301967.A6E15_19115"/>
<dbReference type="Proteomes" id="UP000189370">
    <property type="component" value="Unassembled WGS sequence"/>
</dbReference>
<dbReference type="EMBL" id="LWLN01000003">
    <property type="protein sequence ID" value="OLZ39075.1"/>
    <property type="molecule type" value="Genomic_DNA"/>
</dbReference>
<gene>
    <name evidence="2" type="ORF">A6E15_19115</name>
</gene>
<evidence type="ECO:0000256" key="1">
    <source>
        <dbReference type="SAM" id="MobiDB-lite"/>
    </source>
</evidence>
<dbReference type="Gene3D" id="3.40.50.300">
    <property type="entry name" value="P-loop containing nucleotide triphosphate hydrolases"/>
    <property type="match status" value="1"/>
</dbReference>
<dbReference type="RefSeq" id="WP_076148810.1">
    <property type="nucleotide sequence ID" value="NZ_LWLN01000003.1"/>
</dbReference>
<comment type="caution">
    <text evidence="2">The sequence shown here is derived from an EMBL/GenBank/DDBJ whole genome shotgun (WGS) entry which is preliminary data.</text>
</comment>
<accession>A0A1S8AQS1</accession>
<proteinExistence type="predicted"/>
<name>A0A1S8AQS1_9EURY</name>
<keyword evidence="3" id="KW-1185">Reference proteome</keyword>
<feature type="compositionally biased region" description="Polar residues" evidence="1">
    <location>
        <begin position="17"/>
        <end position="32"/>
    </location>
</feature>
<sequence length="830" mass="94167">MSQPQPAETPDQETDDTNSGTGTQTELVQYQEIQAEDETDVGTALENLQQQSYEQSERKSQAEHEAFIRKIITEARWSLSGKGDYPADDLLHALHWTIKRDPNLTEILSPAYDGDYITSTTKARFFDHDAVRAEGRSPPSLERELEVLTEIAKELNYLNALTDPSNYAPVYLEKLDPEEVPHAPDVDEIVPIGRRRVSKDDPAEIKDKAVEIPHDDCDHILAIAKPREGKDSTLTSIGMNLWRQHGYKYISLHDDGRMETPMLSIPNDEQAIRDNLERFNQQPRAMDTTVYVPRMEGTPEVLPANFETFTLGIDMLTPKDILRLAGVTDSDPSLELRIKEALEITLDRSRQVDELVNLLFDFAEGLEATIEWTEVQDKHKSDGSVETRETSFSLAADKAVEKAAQRLARLAGEGFIASPDAATNLDFQEMLADKETAAVLCCNFIDASEGFKYTIMDLWLQKIMAARDEWPRLPRVCLEVRELKNVAPSQIQHARYKDQIRALQQTFRIIATQGGSRRVLLLGSTQKFNDVLRPVRNNMDTKILLRQGQEQVRELDKKFDFTPDQFSQLRTFETGDGMIYADGEPFWPIEWRGAPCGLGLGDQVWRDRYGKAWGARVRETADPPWSTKNTPPWWVDVLTGDALAEGKPAVGGWYLRPEDFPAPVASIDDPETAADAVTDRLVEWALQQRREYPVPSTLTLEPLAGDERQQDITLEQIGRETTYEDIAKRHDVPRSITPWLRKAASTRQRYITVCELVDEHEFTSYPELHEALNIDEWTLGTFRNHASDDDRLGPCLDKNDDHEYVLTPVGKRVLEIDWGAVEQGLEEVDA</sequence>
<dbReference type="AlphaFoldDB" id="A0A1S8AQS1"/>
<feature type="region of interest" description="Disordered" evidence="1">
    <location>
        <begin position="1"/>
        <end position="61"/>
    </location>
</feature>
<evidence type="ECO:0000313" key="2">
    <source>
        <dbReference type="EMBL" id="OLZ39075.1"/>
    </source>
</evidence>
<evidence type="ECO:0000313" key="3">
    <source>
        <dbReference type="Proteomes" id="UP000189370"/>
    </source>
</evidence>
<reference evidence="3" key="1">
    <citation type="submission" date="2016-04" db="EMBL/GenBank/DDBJ databases">
        <authorList>
            <person name="Chen S.-C."/>
            <person name="Lai M.-C."/>
        </authorList>
    </citation>
    <scope>NUCLEOTIDE SEQUENCE [LARGE SCALE GENOMIC DNA]</scope>
    <source>
        <strain evidence="3">AB14</strain>
    </source>
</reference>
<dbReference type="InterPro" id="IPR027417">
    <property type="entry name" value="P-loop_NTPase"/>
</dbReference>
<protein>
    <submittedName>
        <fullName evidence="2">Uncharacterized protein</fullName>
    </submittedName>
</protein>
<organism evidence="2 3">
    <name type="scientific">Natrinema saccharevitans</name>
    <dbReference type="NCBI Taxonomy" id="301967"/>
    <lineage>
        <taxon>Archaea</taxon>
        <taxon>Methanobacteriati</taxon>
        <taxon>Methanobacteriota</taxon>
        <taxon>Stenosarchaea group</taxon>
        <taxon>Halobacteria</taxon>
        <taxon>Halobacteriales</taxon>
        <taxon>Natrialbaceae</taxon>
        <taxon>Natrinema</taxon>
    </lineage>
</organism>